<feature type="compositionally biased region" description="Polar residues" evidence="2">
    <location>
        <begin position="191"/>
        <end position="202"/>
    </location>
</feature>
<proteinExistence type="predicted"/>
<keyword evidence="3" id="KW-0812">Transmembrane</keyword>
<accession>A0AAW0EEU6</accession>
<feature type="region of interest" description="Disordered" evidence="2">
    <location>
        <begin position="1"/>
        <end position="76"/>
    </location>
</feature>
<feature type="compositionally biased region" description="Basic and acidic residues" evidence="2">
    <location>
        <begin position="401"/>
        <end position="412"/>
    </location>
</feature>
<protein>
    <submittedName>
        <fullName evidence="4">Uncharacterized protein</fullName>
    </submittedName>
</protein>
<comment type="caution">
    <text evidence="4">The sequence shown here is derived from an EMBL/GenBank/DDBJ whole genome shotgun (WGS) entry which is preliminary data.</text>
</comment>
<evidence type="ECO:0000313" key="4">
    <source>
        <dbReference type="EMBL" id="KAK7064054.1"/>
    </source>
</evidence>
<feature type="compositionally biased region" description="Basic and acidic residues" evidence="2">
    <location>
        <begin position="209"/>
        <end position="219"/>
    </location>
</feature>
<dbReference type="EMBL" id="JAWWNJ010000001">
    <property type="protein sequence ID" value="KAK7064054.1"/>
    <property type="molecule type" value="Genomic_DNA"/>
</dbReference>
<sequence length="892" mass="99693">MDADQHAPVRFPDDDLPPPKPFHAYPVRRSSPLASNHNTSAGTSNGRRRVHSVNPGPSPPSTSRTRRHISLNATSSHREVINSVMEDSGIGLFSDEYDLSHQDPKLLQEVQRAVKLKARREARLKSLNSSPSSTKSDPIAPGASSPQTSPLRPAFPSIPPLPPPVPTIRESRESEPGASVTSIPRAGTHPVPSSSDEGTTLDWSGLGTEDDRTERRWTMSITKRKDKELKDKHPSDRAVETRETMYAAKIAQLRTKVSSAALDKAAVACDQLGRRYKLVYDSLPLDEFNILKVARWFAGQEDVVKSSLEQAEPFVWLKDYETVQQASRTLSALIMEEYLVHLRGHSKLQNHQRIASLNSSPSLSMSSPQLFPSPQGSSYFNIGPSLTRKLSSDGRLSYEPLGERRRSIESRKSGESAFSSILSLPVVVAPSAVNNTHRRAPSENGSSRNSLSDHSDDGGRKLRSSSLGLSNRDFLSSSGTKANGRGVLPDKLSPIPDDRADPLSSTEKLSARLPPTATVRSFGESRVRVSLPSVEDLQQQLQQRRQRDAEEEQERREYELKQQLLDASIVQNNRIRQLLNHIAGSVRDYDQAQSSLSTSLNLPYRGLPRELVEAFSHDPAAVTGATRSYDGWRAVDDIHNRVARQRDTFVQFFISARDVDRSSVPASALADPIAALSDALKALDYERQEIAWRAIEVSDVLKSVQAVHAEVKTAYNSTYSHTSVIYPEISTIVDLEESYKDNYQYFWEFAMDVLTFALDTVAPFWRTYGKRVGTDVQDFLIIPLYRNEFTGESKRYLIKTLPQRSLRHWVGLGGFFLGTVALAVFQIRAAVSSLVNFWLPGIPYPYLRRLLLTPFWLSIMLQWWAVVVELSIVVTQLAVVVWWAGWYVNIFT</sequence>
<keyword evidence="5" id="KW-1185">Reference proteome</keyword>
<keyword evidence="3" id="KW-0472">Membrane</keyword>
<feature type="transmembrane region" description="Helical" evidence="3">
    <location>
        <begin position="806"/>
        <end position="825"/>
    </location>
</feature>
<feature type="compositionally biased region" description="Low complexity" evidence="2">
    <location>
        <begin position="125"/>
        <end position="136"/>
    </location>
</feature>
<feature type="region of interest" description="Disordered" evidence="2">
    <location>
        <begin position="123"/>
        <end position="219"/>
    </location>
</feature>
<evidence type="ECO:0000256" key="1">
    <source>
        <dbReference type="SAM" id="Coils"/>
    </source>
</evidence>
<organism evidence="4 5">
    <name type="scientific">Favolaschia claudopus</name>
    <dbReference type="NCBI Taxonomy" id="2862362"/>
    <lineage>
        <taxon>Eukaryota</taxon>
        <taxon>Fungi</taxon>
        <taxon>Dikarya</taxon>
        <taxon>Basidiomycota</taxon>
        <taxon>Agaricomycotina</taxon>
        <taxon>Agaricomycetes</taxon>
        <taxon>Agaricomycetidae</taxon>
        <taxon>Agaricales</taxon>
        <taxon>Marasmiineae</taxon>
        <taxon>Mycenaceae</taxon>
        <taxon>Favolaschia</taxon>
    </lineage>
</organism>
<evidence type="ECO:0000256" key="3">
    <source>
        <dbReference type="SAM" id="Phobius"/>
    </source>
</evidence>
<evidence type="ECO:0000256" key="2">
    <source>
        <dbReference type="SAM" id="MobiDB-lite"/>
    </source>
</evidence>
<dbReference type="Proteomes" id="UP001362999">
    <property type="component" value="Unassembled WGS sequence"/>
</dbReference>
<feature type="compositionally biased region" description="Polar residues" evidence="2">
    <location>
        <begin position="32"/>
        <end position="45"/>
    </location>
</feature>
<feature type="compositionally biased region" description="Basic and acidic residues" evidence="2">
    <location>
        <begin position="1"/>
        <end position="13"/>
    </location>
</feature>
<reference evidence="4 5" key="1">
    <citation type="journal article" date="2024" name="J Genomics">
        <title>Draft genome sequencing and assembly of Favolaschia claudopus CIRM-BRFM 2984 isolated from oak limbs.</title>
        <authorList>
            <person name="Navarro D."/>
            <person name="Drula E."/>
            <person name="Chaduli D."/>
            <person name="Cazenave R."/>
            <person name="Ahrendt S."/>
            <person name="Wang J."/>
            <person name="Lipzen A."/>
            <person name="Daum C."/>
            <person name="Barry K."/>
            <person name="Grigoriev I.V."/>
            <person name="Favel A."/>
            <person name="Rosso M.N."/>
            <person name="Martin F."/>
        </authorList>
    </citation>
    <scope>NUCLEOTIDE SEQUENCE [LARGE SCALE GENOMIC DNA]</scope>
    <source>
        <strain evidence="4 5">CIRM-BRFM 2984</strain>
    </source>
</reference>
<feature type="transmembrane region" description="Helical" evidence="3">
    <location>
        <begin position="846"/>
        <end position="864"/>
    </location>
</feature>
<gene>
    <name evidence="4" type="ORF">R3P38DRAFT_3249634</name>
</gene>
<evidence type="ECO:0000313" key="5">
    <source>
        <dbReference type="Proteomes" id="UP001362999"/>
    </source>
</evidence>
<feature type="coiled-coil region" evidence="1">
    <location>
        <begin position="534"/>
        <end position="561"/>
    </location>
</feature>
<feature type="region of interest" description="Disordered" evidence="2">
    <location>
        <begin position="436"/>
        <end position="517"/>
    </location>
</feature>
<feature type="compositionally biased region" description="Pro residues" evidence="2">
    <location>
        <begin position="156"/>
        <end position="166"/>
    </location>
</feature>
<feature type="compositionally biased region" description="Basic and acidic residues" evidence="2">
    <location>
        <begin position="451"/>
        <end position="460"/>
    </location>
</feature>
<feature type="transmembrane region" description="Helical" evidence="3">
    <location>
        <begin position="870"/>
        <end position="888"/>
    </location>
</feature>
<name>A0AAW0EEU6_9AGAR</name>
<keyword evidence="1" id="KW-0175">Coiled coil</keyword>
<keyword evidence="3" id="KW-1133">Transmembrane helix</keyword>
<dbReference type="AlphaFoldDB" id="A0AAW0EEU6"/>
<feature type="region of interest" description="Disordered" evidence="2">
    <location>
        <begin position="391"/>
        <end position="412"/>
    </location>
</feature>